<feature type="domain" description="RING-type" evidence="6">
    <location>
        <begin position="496"/>
        <end position="528"/>
    </location>
</feature>
<name>A0A9W8NUK8_9AGAR</name>
<dbReference type="Proteomes" id="UP001142393">
    <property type="component" value="Unassembled WGS sequence"/>
</dbReference>
<dbReference type="InterPro" id="IPR013083">
    <property type="entry name" value="Znf_RING/FYVE/PHD"/>
</dbReference>
<feature type="compositionally biased region" description="Low complexity" evidence="5">
    <location>
        <begin position="623"/>
        <end position="632"/>
    </location>
</feature>
<feature type="compositionally biased region" description="Basic and acidic residues" evidence="5">
    <location>
        <begin position="437"/>
        <end position="447"/>
    </location>
</feature>
<feature type="region of interest" description="Disordered" evidence="5">
    <location>
        <begin position="618"/>
        <end position="698"/>
    </location>
</feature>
<feature type="region of interest" description="Disordered" evidence="5">
    <location>
        <begin position="762"/>
        <end position="804"/>
    </location>
</feature>
<dbReference type="PANTHER" id="PTHR15710">
    <property type="entry name" value="E3 UBIQUITIN-PROTEIN LIGASE PRAJA"/>
    <property type="match status" value="1"/>
</dbReference>
<keyword evidence="3" id="KW-0862">Zinc</keyword>
<comment type="caution">
    <text evidence="7">The sequence shown here is derived from an EMBL/GenBank/DDBJ whole genome shotgun (WGS) entry which is preliminary data.</text>
</comment>
<keyword evidence="2 4" id="KW-0863">Zinc-finger</keyword>
<organism evidence="7 8">
    <name type="scientific">Lentinula detonsa</name>
    <dbReference type="NCBI Taxonomy" id="2804962"/>
    <lineage>
        <taxon>Eukaryota</taxon>
        <taxon>Fungi</taxon>
        <taxon>Dikarya</taxon>
        <taxon>Basidiomycota</taxon>
        <taxon>Agaricomycotina</taxon>
        <taxon>Agaricomycetes</taxon>
        <taxon>Agaricomycetidae</taxon>
        <taxon>Agaricales</taxon>
        <taxon>Marasmiineae</taxon>
        <taxon>Omphalotaceae</taxon>
        <taxon>Lentinula</taxon>
    </lineage>
</organism>
<evidence type="ECO:0000313" key="7">
    <source>
        <dbReference type="EMBL" id="KAJ3741182.1"/>
    </source>
</evidence>
<feature type="compositionally biased region" description="Low complexity" evidence="5">
    <location>
        <begin position="270"/>
        <end position="286"/>
    </location>
</feature>
<evidence type="ECO:0000256" key="5">
    <source>
        <dbReference type="SAM" id="MobiDB-lite"/>
    </source>
</evidence>
<evidence type="ECO:0000256" key="2">
    <source>
        <dbReference type="ARBA" id="ARBA00022771"/>
    </source>
</evidence>
<evidence type="ECO:0000256" key="1">
    <source>
        <dbReference type="ARBA" id="ARBA00022723"/>
    </source>
</evidence>
<evidence type="ECO:0000256" key="4">
    <source>
        <dbReference type="PROSITE-ProRule" id="PRU00175"/>
    </source>
</evidence>
<dbReference type="EMBL" id="JANVFU010000012">
    <property type="protein sequence ID" value="KAJ3741182.1"/>
    <property type="molecule type" value="Genomic_DNA"/>
</dbReference>
<gene>
    <name evidence="7" type="ORF">DFH05DRAFT_313169</name>
</gene>
<feature type="region of interest" description="Disordered" evidence="5">
    <location>
        <begin position="270"/>
        <end position="289"/>
    </location>
</feature>
<evidence type="ECO:0000259" key="6">
    <source>
        <dbReference type="PROSITE" id="PS50089"/>
    </source>
</evidence>
<dbReference type="GO" id="GO:0008270">
    <property type="term" value="F:zinc ion binding"/>
    <property type="evidence" value="ECO:0007669"/>
    <property type="project" value="UniProtKB-KW"/>
</dbReference>
<accession>A0A9W8NUK8</accession>
<dbReference type="SUPFAM" id="SSF57850">
    <property type="entry name" value="RING/U-box"/>
    <property type="match status" value="1"/>
</dbReference>
<feature type="region of interest" description="Disordered" evidence="5">
    <location>
        <begin position="437"/>
        <end position="494"/>
    </location>
</feature>
<evidence type="ECO:0000313" key="8">
    <source>
        <dbReference type="Proteomes" id="UP001142393"/>
    </source>
</evidence>
<protein>
    <recommendedName>
        <fullName evidence="6">RING-type domain-containing protein</fullName>
    </recommendedName>
</protein>
<feature type="compositionally biased region" description="Low complexity" evidence="5">
    <location>
        <begin position="46"/>
        <end position="63"/>
    </location>
</feature>
<feature type="compositionally biased region" description="Polar residues" evidence="5">
    <location>
        <begin position="762"/>
        <end position="787"/>
    </location>
</feature>
<dbReference type="SMART" id="SM00184">
    <property type="entry name" value="RING"/>
    <property type="match status" value="1"/>
</dbReference>
<dbReference type="AlphaFoldDB" id="A0A9W8NUK8"/>
<sequence length="804" mass="85680">MSNSNNILSGLFRSISRRSQHRSDNAEENNLPPRADVDMESQQPNSPTSTGVSTTSSTVVRSSALGADGNQSDSSMPPLEDASDSEASDVRNLDSEDDNEDQGFHREVGNNGNTQLPQPISGRPVVSSADQDEDMPPLESIRPQLAPLPSQGTRRTRVEDDVDGDSERDRRHPSQRTSSISSESSPDPIRSTHPDQTNEHSHRPTIFSNFLGGAPGVGIGVAGILPPNPHRRSHQQHLLPVHLMPQMGLDVRANTSQTGNPELLNGGPLGNNVDAQASGAGQNANNEQPHGAVPATFNGFPAFLQSLIQAAGNQPGVAFTTSFNGIPVGNTTPNTDVPNGGNGDFLGNLFTAMSGMQGGMQGGGFAFNASPGGIPFFGLRPAQEREDPERAKVLVDGLEEVPVGLMRRLERVSPESSGCAICWEKLLEQDAEYLRKEEEGQDAKDVSKAGVNNLDSNESMGASSNTAHNNTSTSTRSPSSSASKADSPKNKVPKYPRIVTLPCSHVFHADCLIPWFSRPRQTTCPTCRFNIDPDDLTRGIGARRRAAASAGAGVRGAEGVAGEDAMLSAPLRMDGIRLIDPATGLLVPSGDNTQRVPFFNPVNGLVSFQPPAPVGMTGGGGFSSNFPSGAAGTPRTASNQNVNNTQGSTPRSNNVTSSTTPSRSEMGTHRTNSSSNINASTPAANNADIDPATLIPPGAPRLTRRQLWFEEDHQLRNPVFESFLGPMFLSSMSLEISSRYCPNERYGSWATRRQHGSSSWYPFCTSQPPVQQRPTKSCSHTSCTPSSFHAPARQHASPSPSCRR</sequence>
<proteinExistence type="predicted"/>
<keyword evidence="1" id="KW-0479">Metal-binding</keyword>
<dbReference type="PROSITE" id="PS50089">
    <property type="entry name" value="ZF_RING_2"/>
    <property type="match status" value="1"/>
</dbReference>
<evidence type="ECO:0000256" key="3">
    <source>
        <dbReference type="ARBA" id="ARBA00022833"/>
    </source>
</evidence>
<feature type="compositionally biased region" description="Low complexity" evidence="5">
    <location>
        <begin position="462"/>
        <end position="485"/>
    </location>
</feature>
<dbReference type="Pfam" id="PF13639">
    <property type="entry name" value="zf-RING_2"/>
    <property type="match status" value="1"/>
</dbReference>
<reference evidence="7 8" key="1">
    <citation type="journal article" date="2023" name="Proc. Natl. Acad. Sci. U.S.A.">
        <title>A global phylogenomic analysis of the shiitake genus Lentinula.</title>
        <authorList>
            <person name="Sierra-Patev S."/>
            <person name="Min B."/>
            <person name="Naranjo-Ortiz M."/>
            <person name="Looney B."/>
            <person name="Konkel Z."/>
            <person name="Slot J.C."/>
            <person name="Sakamoto Y."/>
            <person name="Steenwyk J.L."/>
            <person name="Rokas A."/>
            <person name="Carro J."/>
            <person name="Camarero S."/>
            <person name="Ferreira P."/>
            <person name="Molpeceres G."/>
            <person name="Ruiz-Duenas F.J."/>
            <person name="Serrano A."/>
            <person name="Henrissat B."/>
            <person name="Drula E."/>
            <person name="Hughes K.W."/>
            <person name="Mata J.L."/>
            <person name="Ishikawa N.K."/>
            <person name="Vargas-Isla R."/>
            <person name="Ushijima S."/>
            <person name="Smith C.A."/>
            <person name="Donoghue J."/>
            <person name="Ahrendt S."/>
            <person name="Andreopoulos W."/>
            <person name="He G."/>
            <person name="LaButti K."/>
            <person name="Lipzen A."/>
            <person name="Ng V."/>
            <person name="Riley R."/>
            <person name="Sandor L."/>
            <person name="Barry K."/>
            <person name="Martinez A.T."/>
            <person name="Xiao Y."/>
            <person name="Gibbons J.G."/>
            <person name="Terashima K."/>
            <person name="Grigoriev I.V."/>
            <person name="Hibbett D."/>
        </authorList>
    </citation>
    <scope>NUCLEOTIDE SEQUENCE [LARGE SCALE GENOMIC DNA]</scope>
    <source>
        <strain evidence="7 8">TFB7810</strain>
    </source>
</reference>
<feature type="compositionally biased region" description="Polar residues" evidence="5">
    <location>
        <begin position="635"/>
        <end position="684"/>
    </location>
</feature>
<dbReference type="Gene3D" id="3.30.40.10">
    <property type="entry name" value="Zinc/RING finger domain, C3HC4 (zinc finger)"/>
    <property type="match status" value="1"/>
</dbReference>
<keyword evidence="8" id="KW-1185">Reference proteome</keyword>
<dbReference type="InterPro" id="IPR001841">
    <property type="entry name" value="Znf_RING"/>
</dbReference>
<feature type="region of interest" description="Disordered" evidence="5">
    <location>
        <begin position="1"/>
        <end position="209"/>
    </location>
</feature>
<feature type="compositionally biased region" description="Basic and acidic residues" evidence="5">
    <location>
        <begin position="190"/>
        <end position="202"/>
    </location>
</feature>
<feature type="compositionally biased region" description="Low complexity" evidence="5">
    <location>
        <begin position="175"/>
        <end position="189"/>
    </location>
</feature>